<evidence type="ECO:0000313" key="3">
    <source>
        <dbReference type="EMBL" id="KAJ1979252.1"/>
    </source>
</evidence>
<organism evidence="3 4">
    <name type="scientific">Dimargaris verticillata</name>
    <dbReference type="NCBI Taxonomy" id="2761393"/>
    <lineage>
        <taxon>Eukaryota</taxon>
        <taxon>Fungi</taxon>
        <taxon>Fungi incertae sedis</taxon>
        <taxon>Zoopagomycota</taxon>
        <taxon>Kickxellomycotina</taxon>
        <taxon>Dimargaritomycetes</taxon>
        <taxon>Dimargaritales</taxon>
        <taxon>Dimargaritaceae</taxon>
        <taxon>Dimargaris</taxon>
    </lineage>
</organism>
<proteinExistence type="predicted"/>
<feature type="signal peptide" evidence="2">
    <location>
        <begin position="1"/>
        <end position="20"/>
    </location>
</feature>
<dbReference type="AlphaFoldDB" id="A0A9W8B342"/>
<name>A0A9W8B342_9FUNG</name>
<reference evidence="3" key="1">
    <citation type="submission" date="2022-07" db="EMBL/GenBank/DDBJ databases">
        <title>Phylogenomic reconstructions and comparative analyses of Kickxellomycotina fungi.</title>
        <authorList>
            <person name="Reynolds N.K."/>
            <person name="Stajich J.E."/>
            <person name="Barry K."/>
            <person name="Grigoriev I.V."/>
            <person name="Crous P."/>
            <person name="Smith M.E."/>
        </authorList>
    </citation>
    <scope>NUCLEOTIDE SEQUENCE</scope>
    <source>
        <strain evidence="3">RSA 567</strain>
    </source>
</reference>
<comment type="caution">
    <text evidence="3">The sequence shown here is derived from an EMBL/GenBank/DDBJ whole genome shotgun (WGS) entry which is preliminary data.</text>
</comment>
<dbReference type="EMBL" id="JANBQB010000228">
    <property type="protein sequence ID" value="KAJ1979252.1"/>
    <property type="molecule type" value="Genomic_DNA"/>
</dbReference>
<feature type="compositionally biased region" description="Basic and acidic residues" evidence="1">
    <location>
        <begin position="98"/>
        <end position="113"/>
    </location>
</feature>
<keyword evidence="2" id="KW-0732">Signal</keyword>
<sequence>MQLTIPIVTCGALFVATVCAQPSPSQEQLVPVGHLKAADFTNVSSDSTTMYRRKLATRQEYNPTPEDIALWNSVINNIKNNGPKYQKGCMTLPSARMGRRDDHCPDDKGKDTESESDSDNDSDGD</sequence>
<evidence type="ECO:0000256" key="1">
    <source>
        <dbReference type="SAM" id="MobiDB-lite"/>
    </source>
</evidence>
<protein>
    <recommendedName>
        <fullName evidence="5">Secreted RxLR effector peptide protein</fullName>
    </recommendedName>
</protein>
<evidence type="ECO:0008006" key="5">
    <source>
        <dbReference type="Google" id="ProtNLM"/>
    </source>
</evidence>
<dbReference type="OrthoDB" id="10378991at2759"/>
<evidence type="ECO:0000256" key="2">
    <source>
        <dbReference type="SAM" id="SignalP"/>
    </source>
</evidence>
<feature type="chain" id="PRO_5040841486" description="Secreted RxLR effector peptide protein" evidence="2">
    <location>
        <begin position="21"/>
        <end position="125"/>
    </location>
</feature>
<feature type="region of interest" description="Disordered" evidence="1">
    <location>
        <begin position="90"/>
        <end position="125"/>
    </location>
</feature>
<evidence type="ECO:0000313" key="4">
    <source>
        <dbReference type="Proteomes" id="UP001151582"/>
    </source>
</evidence>
<feature type="compositionally biased region" description="Acidic residues" evidence="1">
    <location>
        <begin position="114"/>
        <end position="125"/>
    </location>
</feature>
<dbReference type="Proteomes" id="UP001151582">
    <property type="component" value="Unassembled WGS sequence"/>
</dbReference>
<keyword evidence="4" id="KW-1185">Reference proteome</keyword>
<accession>A0A9W8B342</accession>
<gene>
    <name evidence="3" type="ORF">H4R34_002897</name>
</gene>